<dbReference type="EMBL" id="DYWT01000026">
    <property type="protein sequence ID" value="HJF30495.1"/>
    <property type="molecule type" value="Genomic_DNA"/>
</dbReference>
<keyword evidence="1" id="KW-0812">Transmembrane</keyword>
<dbReference type="AlphaFoldDB" id="A0A921FVT3"/>
<name>A0A921FVT3_SPOPS</name>
<dbReference type="Proteomes" id="UP000698173">
    <property type="component" value="Unassembled WGS sequence"/>
</dbReference>
<reference evidence="2" key="2">
    <citation type="submission" date="2021-09" db="EMBL/GenBank/DDBJ databases">
        <authorList>
            <person name="Gilroy R."/>
        </authorList>
    </citation>
    <scope>NUCLEOTIDE SEQUENCE</scope>
    <source>
        <strain evidence="2">CHK171-7178</strain>
    </source>
</reference>
<evidence type="ECO:0000256" key="1">
    <source>
        <dbReference type="SAM" id="Phobius"/>
    </source>
</evidence>
<keyword evidence="1" id="KW-0472">Membrane</keyword>
<protein>
    <submittedName>
        <fullName evidence="2">DUF2802 domain-containing protein</fullName>
    </submittedName>
</protein>
<reference evidence="2" key="1">
    <citation type="journal article" date="2021" name="PeerJ">
        <title>Extensive microbial diversity within the chicken gut microbiome revealed by metagenomics and culture.</title>
        <authorList>
            <person name="Gilroy R."/>
            <person name="Ravi A."/>
            <person name="Getino M."/>
            <person name="Pursley I."/>
            <person name="Horton D.L."/>
            <person name="Alikhan N.F."/>
            <person name="Baker D."/>
            <person name="Gharbi K."/>
            <person name="Hall N."/>
            <person name="Watson M."/>
            <person name="Adriaenssens E.M."/>
            <person name="Foster-Nyarko E."/>
            <person name="Jarju S."/>
            <person name="Secka A."/>
            <person name="Antonio M."/>
            <person name="Oren A."/>
            <person name="Chaudhuri R.R."/>
            <person name="La Ragione R."/>
            <person name="Hildebrand F."/>
            <person name="Pallen M.J."/>
        </authorList>
    </citation>
    <scope>NUCLEOTIDE SEQUENCE</scope>
    <source>
        <strain evidence="2">CHK171-7178</strain>
    </source>
</reference>
<accession>A0A921FVT3</accession>
<feature type="transmembrane region" description="Helical" evidence="1">
    <location>
        <begin position="6"/>
        <end position="25"/>
    </location>
</feature>
<proteinExistence type="predicted"/>
<sequence length="173" mass="19534">MTTIFLVFLFIIQIICFYFLALLYTKVSKFDDLEKKQRKLMAEMDDSIGAYLSELKDENERLIEQLTIRVQEPSSPKVTKGNEPAPEESATLKDYEPVMSVTMPKIPVQLAIKSYNAVATGQGHNPEETTVAPVAMDARTQAIRLHDAGQTIEEIAKKLGKGRTEIELILKFR</sequence>
<evidence type="ECO:0000313" key="3">
    <source>
        <dbReference type="Proteomes" id="UP000698173"/>
    </source>
</evidence>
<evidence type="ECO:0000313" key="2">
    <source>
        <dbReference type="EMBL" id="HJF30495.1"/>
    </source>
</evidence>
<gene>
    <name evidence="2" type="ORF">K8V56_01795</name>
</gene>
<keyword evidence="1" id="KW-1133">Transmembrane helix</keyword>
<comment type="caution">
    <text evidence="2">The sequence shown here is derived from an EMBL/GenBank/DDBJ whole genome shotgun (WGS) entry which is preliminary data.</text>
</comment>
<organism evidence="2 3">
    <name type="scientific">Sporosarcina psychrophila</name>
    <name type="common">Bacillus psychrophilus</name>
    <dbReference type="NCBI Taxonomy" id="1476"/>
    <lineage>
        <taxon>Bacteria</taxon>
        <taxon>Bacillati</taxon>
        <taxon>Bacillota</taxon>
        <taxon>Bacilli</taxon>
        <taxon>Bacillales</taxon>
        <taxon>Caryophanaceae</taxon>
        <taxon>Sporosarcina</taxon>
    </lineage>
</organism>